<dbReference type="Gene3D" id="2.60.200.40">
    <property type="match status" value="1"/>
</dbReference>
<keyword evidence="9" id="KW-0472">Membrane</keyword>
<gene>
    <name evidence="11" type="ORF">QJ521_05020</name>
</gene>
<evidence type="ECO:0000256" key="2">
    <source>
        <dbReference type="ARBA" id="ARBA00005983"/>
    </source>
</evidence>
<evidence type="ECO:0000256" key="8">
    <source>
        <dbReference type="ARBA" id="ARBA00023264"/>
    </source>
</evidence>
<evidence type="ECO:0000259" key="10">
    <source>
        <dbReference type="PROSITE" id="PS50146"/>
    </source>
</evidence>
<protein>
    <submittedName>
        <fullName evidence="11">Diacylglycerol kinase family protein</fullName>
    </submittedName>
</protein>
<keyword evidence="9" id="KW-1133">Transmembrane helix</keyword>
<dbReference type="InterPro" id="IPR050187">
    <property type="entry name" value="Lipid_Phosphate_FormReg"/>
</dbReference>
<evidence type="ECO:0000256" key="9">
    <source>
        <dbReference type="SAM" id="Phobius"/>
    </source>
</evidence>
<accession>A0AAW6U4W0</accession>
<dbReference type="GO" id="GO:0016301">
    <property type="term" value="F:kinase activity"/>
    <property type="evidence" value="ECO:0007669"/>
    <property type="project" value="UniProtKB-KW"/>
</dbReference>
<organism evidence="11 12">
    <name type="scientific">Peloplasma aerotolerans</name>
    <dbReference type="NCBI Taxonomy" id="3044389"/>
    <lineage>
        <taxon>Bacteria</taxon>
        <taxon>Bacillati</taxon>
        <taxon>Mycoplasmatota</taxon>
        <taxon>Mollicutes</taxon>
        <taxon>Acholeplasmatales</taxon>
        <taxon>Acholeplasmataceae</taxon>
        <taxon>Peloplasma</taxon>
    </lineage>
</organism>
<dbReference type="Pfam" id="PF00781">
    <property type="entry name" value="DAGK_cat"/>
    <property type="match status" value="1"/>
</dbReference>
<dbReference type="EMBL" id="JASCXW010000013">
    <property type="protein sequence ID" value="MDI6452917.1"/>
    <property type="molecule type" value="Genomic_DNA"/>
</dbReference>
<dbReference type="Proteomes" id="UP001431532">
    <property type="component" value="Unassembled WGS sequence"/>
</dbReference>
<keyword evidence="6" id="KW-0067">ATP-binding</keyword>
<dbReference type="InterPro" id="IPR001206">
    <property type="entry name" value="Diacylglycerol_kinase_cat_dom"/>
</dbReference>
<dbReference type="Pfam" id="PF19279">
    <property type="entry name" value="YegS_C"/>
    <property type="match status" value="1"/>
</dbReference>
<keyword evidence="4" id="KW-0547">Nucleotide-binding</keyword>
<dbReference type="InterPro" id="IPR045540">
    <property type="entry name" value="YegS/DAGK_C"/>
</dbReference>
<reference evidence="11" key="1">
    <citation type="submission" date="2023-05" db="EMBL/GenBank/DDBJ databases">
        <title>Mariniplasma microaerophilum sp. nov., a novel anaerobic mollicute isolated from terrestrial mud volcano, Taman Peninsula, Russia.</title>
        <authorList>
            <person name="Khomyakova M.A."/>
            <person name="Merkel A.Y."/>
            <person name="Slobodkin A.I."/>
        </authorList>
    </citation>
    <scope>NUCLEOTIDE SEQUENCE</scope>
    <source>
        <strain evidence="11">M4Ah</strain>
    </source>
</reference>
<sequence>MDILLYNPLSRNGKNPKFIEKIIKKLQKNGSTVISYSILAIEDVEAFASECHIDDRIIIVGGDGTINHLANRIYDLDFKQKLYMYQAGTGNDFIRSLKTKDKIVLINDYIKDLPKVTYREEHCYFLNGAGAGLDGYIGHLVNTSRFKKNKLNYFRHAFEGFAKFKPIAAEITVDGISFREEKLWFASMMHGAYYGGGMKIAPKAHRKDKDLHLVVVKNVPKWILILIFPSIYLGWHVMFKSWVKIYKANEVTIKFDKPTYLQIDGDVEYPIESLTTTASE</sequence>
<dbReference type="GO" id="GO:0005524">
    <property type="term" value="F:ATP binding"/>
    <property type="evidence" value="ECO:0007669"/>
    <property type="project" value="UniProtKB-KW"/>
</dbReference>
<evidence type="ECO:0000256" key="4">
    <source>
        <dbReference type="ARBA" id="ARBA00022741"/>
    </source>
</evidence>
<keyword evidence="9" id="KW-0812">Transmembrane</keyword>
<dbReference type="InterPro" id="IPR017438">
    <property type="entry name" value="ATP-NAD_kinase_N"/>
</dbReference>
<dbReference type="RefSeq" id="WP_282839341.1">
    <property type="nucleotide sequence ID" value="NZ_JASCXW010000013.1"/>
</dbReference>
<evidence type="ECO:0000256" key="3">
    <source>
        <dbReference type="ARBA" id="ARBA00022679"/>
    </source>
</evidence>
<dbReference type="InterPro" id="IPR016064">
    <property type="entry name" value="NAD/diacylglycerol_kinase_sf"/>
</dbReference>
<keyword evidence="5 11" id="KW-0418">Kinase</keyword>
<keyword evidence="12" id="KW-1185">Reference proteome</keyword>
<dbReference type="Gene3D" id="3.40.50.10330">
    <property type="entry name" value="Probable inorganic polyphosphate/atp-NAD kinase, domain 1"/>
    <property type="match status" value="1"/>
</dbReference>
<dbReference type="AlphaFoldDB" id="A0AAW6U4W0"/>
<keyword evidence="7" id="KW-0594">Phospholipid biosynthesis</keyword>
<evidence type="ECO:0000313" key="11">
    <source>
        <dbReference type="EMBL" id="MDI6452917.1"/>
    </source>
</evidence>
<feature type="domain" description="DAGKc" evidence="10">
    <location>
        <begin position="1"/>
        <end position="97"/>
    </location>
</feature>
<keyword evidence="7" id="KW-0444">Lipid biosynthesis</keyword>
<keyword evidence="7" id="KW-0443">Lipid metabolism</keyword>
<comment type="caution">
    <text evidence="11">The sequence shown here is derived from an EMBL/GenBank/DDBJ whole genome shotgun (WGS) entry which is preliminary data.</text>
</comment>
<proteinExistence type="inferred from homology"/>
<dbReference type="PANTHER" id="PTHR12358">
    <property type="entry name" value="SPHINGOSINE KINASE"/>
    <property type="match status" value="1"/>
</dbReference>
<keyword evidence="3" id="KW-0808">Transferase</keyword>
<keyword evidence="8" id="KW-1208">Phospholipid metabolism</keyword>
<dbReference type="GO" id="GO:0005886">
    <property type="term" value="C:plasma membrane"/>
    <property type="evidence" value="ECO:0007669"/>
    <property type="project" value="TreeGrafter"/>
</dbReference>
<evidence type="ECO:0000256" key="1">
    <source>
        <dbReference type="ARBA" id="ARBA00001946"/>
    </source>
</evidence>
<name>A0AAW6U4W0_9MOLU</name>
<dbReference type="PANTHER" id="PTHR12358:SF106">
    <property type="entry name" value="LIPID KINASE YEGS"/>
    <property type="match status" value="1"/>
</dbReference>
<comment type="cofactor">
    <cofactor evidence="1">
        <name>Mg(2+)</name>
        <dbReference type="ChEBI" id="CHEBI:18420"/>
    </cofactor>
</comment>
<comment type="similarity">
    <text evidence="2">Belongs to the diacylglycerol/lipid kinase family.</text>
</comment>
<evidence type="ECO:0000256" key="5">
    <source>
        <dbReference type="ARBA" id="ARBA00022777"/>
    </source>
</evidence>
<dbReference type="PROSITE" id="PS50146">
    <property type="entry name" value="DAGK"/>
    <property type="match status" value="1"/>
</dbReference>
<dbReference type="GO" id="GO:0008654">
    <property type="term" value="P:phospholipid biosynthetic process"/>
    <property type="evidence" value="ECO:0007669"/>
    <property type="project" value="UniProtKB-KW"/>
</dbReference>
<dbReference type="SUPFAM" id="SSF111331">
    <property type="entry name" value="NAD kinase/diacylglycerol kinase-like"/>
    <property type="match status" value="1"/>
</dbReference>
<evidence type="ECO:0000256" key="7">
    <source>
        <dbReference type="ARBA" id="ARBA00023209"/>
    </source>
</evidence>
<evidence type="ECO:0000256" key="6">
    <source>
        <dbReference type="ARBA" id="ARBA00022840"/>
    </source>
</evidence>
<feature type="transmembrane region" description="Helical" evidence="9">
    <location>
        <begin position="222"/>
        <end position="239"/>
    </location>
</feature>
<evidence type="ECO:0000313" key="12">
    <source>
        <dbReference type="Proteomes" id="UP001431532"/>
    </source>
</evidence>